<dbReference type="EMBL" id="CP002547">
    <property type="protein sequence ID" value="ADY55261.1"/>
    <property type="molecule type" value="Genomic_DNA"/>
</dbReference>
<dbReference type="InterPro" id="IPR050624">
    <property type="entry name" value="HTH-type_Tx_Regulator"/>
</dbReference>
<dbReference type="RefSeq" id="WP_013624132.1">
    <property type="nucleotide sequence ID" value="NC_015172.1"/>
</dbReference>
<proteinExistence type="predicted"/>
<name>F0T1Z7_SYNGF</name>
<dbReference type="KEGG" id="sgy:Sgly_0917"/>
<dbReference type="GO" id="GO:0003677">
    <property type="term" value="F:DNA binding"/>
    <property type="evidence" value="ECO:0007669"/>
    <property type="project" value="UniProtKB-UniRule"/>
</dbReference>
<evidence type="ECO:0000313" key="5">
    <source>
        <dbReference type="Proteomes" id="UP000007488"/>
    </source>
</evidence>
<accession>F0T1Z7</accession>
<dbReference type="Proteomes" id="UP000007488">
    <property type="component" value="Chromosome"/>
</dbReference>
<dbReference type="PROSITE" id="PS50977">
    <property type="entry name" value="HTH_TETR_2"/>
    <property type="match status" value="1"/>
</dbReference>
<evidence type="ECO:0000256" key="1">
    <source>
        <dbReference type="ARBA" id="ARBA00023125"/>
    </source>
</evidence>
<keyword evidence="1 2" id="KW-0238">DNA-binding</keyword>
<protein>
    <submittedName>
        <fullName evidence="4">Regulatory protein TetR</fullName>
    </submittedName>
</protein>
<dbReference type="InterPro" id="IPR001647">
    <property type="entry name" value="HTH_TetR"/>
</dbReference>
<dbReference type="eggNOG" id="COG1309">
    <property type="taxonomic scope" value="Bacteria"/>
</dbReference>
<dbReference type="OrthoDB" id="6430772at2"/>
<evidence type="ECO:0000256" key="2">
    <source>
        <dbReference type="PROSITE-ProRule" id="PRU00335"/>
    </source>
</evidence>
<feature type="DNA-binding region" description="H-T-H motif" evidence="2">
    <location>
        <begin position="33"/>
        <end position="52"/>
    </location>
</feature>
<reference evidence="4 5" key="1">
    <citation type="journal article" date="2011" name="Stand. Genomic Sci.">
        <title>Complete genome sequence of Syntrophobotulus glycolicus type strain (FlGlyR).</title>
        <authorList>
            <person name="Han C."/>
            <person name="Mwirichia R."/>
            <person name="Chertkov O."/>
            <person name="Held B."/>
            <person name="Lapidus A."/>
            <person name="Nolan M."/>
            <person name="Lucas S."/>
            <person name="Hammon N."/>
            <person name="Deshpande S."/>
            <person name="Cheng J.F."/>
            <person name="Tapia R."/>
            <person name="Goodwin L."/>
            <person name="Pitluck S."/>
            <person name="Huntemann M."/>
            <person name="Liolios K."/>
            <person name="Ivanova N."/>
            <person name="Pagani I."/>
            <person name="Mavromatis K."/>
            <person name="Ovchinikova G."/>
            <person name="Pati A."/>
            <person name="Chen A."/>
            <person name="Palaniappan K."/>
            <person name="Land M."/>
            <person name="Hauser L."/>
            <person name="Brambilla E.M."/>
            <person name="Rohde M."/>
            <person name="Spring S."/>
            <person name="Sikorski J."/>
            <person name="Goker M."/>
            <person name="Woyke T."/>
            <person name="Bristow J."/>
            <person name="Eisen J.A."/>
            <person name="Markowitz V."/>
            <person name="Hugenholtz P."/>
            <person name="Kyrpides N.C."/>
            <person name="Klenk H.P."/>
            <person name="Detter J.C."/>
        </authorList>
    </citation>
    <scope>NUCLEOTIDE SEQUENCE [LARGE SCALE GENOMIC DNA]</scope>
    <source>
        <strain evidence="5">DSM 8271 / FlGlyR</strain>
    </source>
</reference>
<sequence>MTKKMNPLIIKSQKWLVDALLSLMKQKAFSQITIREIAEKAELDRRTFYRHFSSKEDILNHYIDNLYKEYLSNLSKEPELTIYSISKIYFEFWENHLDFLLIIIQNHLQSFLLSKYNEYLPQIYNALESGIPLSTNSIYFQYALAFKSGGFWNILFEWAKNGAMQKPHEMANIVFKLVGNNLMESAD</sequence>
<keyword evidence="5" id="KW-1185">Reference proteome</keyword>
<dbReference type="Pfam" id="PF00440">
    <property type="entry name" value="TetR_N"/>
    <property type="match status" value="1"/>
</dbReference>
<dbReference type="PRINTS" id="PR00455">
    <property type="entry name" value="HTHTETR"/>
</dbReference>
<dbReference type="InterPro" id="IPR009057">
    <property type="entry name" value="Homeodomain-like_sf"/>
</dbReference>
<dbReference type="Pfam" id="PF14278">
    <property type="entry name" value="TetR_C_8"/>
    <property type="match status" value="1"/>
</dbReference>
<evidence type="ECO:0000313" key="4">
    <source>
        <dbReference type="EMBL" id="ADY55261.1"/>
    </source>
</evidence>
<reference evidence="5" key="2">
    <citation type="submission" date="2011-02" db="EMBL/GenBank/DDBJ databases">
        <title>The complete genome of Syntrophobotulus glycolicus DSM 8271.</title>
        <authorList>
            <person name="Lucas S."/>
            <person name="Copeland A."/>
            <person name="Lapidus A."/>
            <person name="Bruce D."/>
            <person name="Goodwin L."/>
            <person name="Pitluck S."/>
            <person name="Kyrpides N."/>
            <person name="Mavromatis K."/>
            <person name="Pagani I."/>
            <person name="Ivanova N."/>
            <person name="Mikhailova N."/>
            <person name="Chertkov O."/>
            <person name="Held B."/>
            <person name="Detter J.C."/>
            <person name="Tapia R."/>
            <person name="Han C."/>
            <person name="Land M."/>
            <person name="Hauser L."/>
            <person name="Markowitz V."/>
            <person name="Cheng J.-F."/>
            <person name="Hugenholtz P."/>
            <person name="Woyke T."/>
            <person name="Wu D."/>
            <person name="Spring S."/>
            <person name="Schroeder M."/>
            <person name="Brambilla E."/>
            <person name="Klenk H.-P."/>
            <person name="Eisen J.A."/>
        </authorList>
    </citation>
    <scope>NUCLEOTIDE SEQUENCE [LARGE SCALE GENOMIC DNA]</scope>
    <source>
        <strain evidence="5">DSM 8271 / FlGlyR</strain>
    </source>
</reference>
<feature type="domain" description="HTH tetR-type" evidence="3">
    <location>
        <begin position="10"/>
        <end position="70"/>
    </location>
</feature>
<dbReference type="InterPro" id="IPR039532">
    <property type="entry name" value="TetR_C_Firmicutes"/>
</dbReference>
<dbReference type="PANTHER" id="PTHR43479:SF11">
    <property type="entry name" value="ACREF_ENVCD OPERON REPRESSOR-RELATED"/>
    <property type="match status" value="1"/>
</dbReference>
<dbReference type="HOGENOM" id="CLU_087539_6_0_9"/>
<gene>
    <name evidence="4" type="ordered locus">Sgly_0917</name>
</gene>
<dbReference type="AlphaFoldDB" id="F0T1Z7"/>
<dbReference type="PANTHER" id="PTHR43479">
    <property type="entry name" value="ACREF/ENVCD OPERON REPRESSOR-RELATED"/>
    <property type="match status" value="1"/>
</dbReference>
<evidence type="ECO:0000259" key="3">
    <source>
        <dbReference type="PROSITE" id="PS50977"/>
    </source>
</evidence>
<organism evidence="4 5">
    <name type="scientific">Syntrophobotulus glycolicus (strain DSM 8271 / FlGlyR)</name>
    <dbReference type="NCBI Taxonomy" id="645991"/>
    <lineage>
        <taxon>Bacteria</taxon>
        <taxon>Bacillati</taxon>
        <taxon>Bacillota</taxon>
        <taxon>Clostridia</taxon>
        <taxon>Eubacteriales</taxon>
        <taxon>Desulfitobacteriaceae</taxon>
        <taxon>Syntrophobotulus</taxon>
    </lineage>
</organism>
<dbReference type="SUPFAM" id="SSF46689">
    <property type="entry name" value="Homeodomain-like"/>
    <property type="match status" value="1"/>
</dbReference>
<dbReference type="Gene3D" id="1.10.357.10">
    <property type="entry name" value="Tetracycline Repressor, domain 2"/>
    <property type="match status" value="1"/>
</dbReference>